<dbReference type="CTD" id="8231760"/>
<dbReference type="HOGENOM" id="CLU_102697_0_0_1"/>
<reference evidence="2" key="3">
    <citation type="submission" date="2020-05" db="UniProtKB">
        <authorList>
            <consortium name="EnsemblMetazoa"/>
        </authorList>
    </citation>
    <scope>IDENTIFICATION</scope>
    <source>
        <strain evidence="2">USDA</strain>
    </source>
</reference>
<dbReference type="Proteomes" id="UP000009046">
    <property type="component" value="Unassembled WGS sequence"/>
</dbReference>
<dbReference type="GO" id="GO:0045039">
    <property type="term" value="P:protein insertion into mitochondrial inner membrane"/>
    <property type="evidence" value="ECO:0007669"/>
    <property type="project" value="TreeGrafter"/>
</dbReference>
<dbReference type="Pfam" id="PF10171">
    <property type="entry name" value="Tim29"/>
    <property type="match status" value="1"/>
</dbReference>
<dbReference type="STRING" id="121224.E0VZ29"/>
<dbReference type="eggNOG" id="KOG4545">
    <property type="taxonomic scope" value="Eukaryota"/>
</dbReference>
<evidence type="ECO:0000313" key="3">
    <source>
        <dbReference type="Proteomes" id="UP000009046"/>
    </source>
</evidence>
<dbReference type="GO" id="GO:0042721">
    <property type="term" value="C:TIM22 mitochondrial import inner membrane insertion complex"/>
    <property type="evidence" value="ECO:0007669"/>
    <property type="project" value="InterPro"/>
</dbReference>
<dbReference type="EMBL" id="AAZO01006353">
    <property type="status" value="NOT_ANNOTATED_CDS"/>
    <property type="molecule type" value="Genomic_DNA"/>
</dbReference>
<dbReference type="FunCoup" id="E0VZ29">
    <property type="interactions" value="401"/>
</dbReference>
<sequence length="210" mass="25023">MLSMWKYYSKLNILSRIPAKFNFNVPEKAKGTVVEKWIKYWEGLINDYADVFRDSIKESKSKPYKTGLLALSGCFLTYAVYNNPTEQDFRDSVIYYQNLFGLVGKPVRNPGVDVYLKSLENSFNFKVIRRLSLGIFCFIWIDNYDEALGLYKAQCKYLKPRYLTFYERVIDVGFLNKFWILEKNMRDYDINPNEWIDFSKSDYGYKNRIF</sequence>
<name>E0VZ29_PEDHC</name>
<gene>
    <name evidence="2" type="primary">8231760</name>
    <name evidence="1" type="ORF">Phum_PHUM523600</name>
</gene>
<dbReference type="EnsemblMetazoa" id="PHUM523600-RA">
    <property type="protein sequence ID" value="PHUM523600-PA"/>
    <property type="gene ID" value="PHUM523600"/>
</dbReference>
<dbReference type="GeneID" id="8231760"/>
<protein>
    <recommendedName>
        <fullName evidence="4">Mitochondrial import inner membrane translocase subunit Tim29</fullName>
    </recommendedName>
</protein>
<evidence type="ECO:0008006" key="4">
    <source>
        <dbReference type="Google" id="ProtNLM"/>
    </source>
</evidence>
<dbReference type="InterPro" id="IPR019322">
    <property type="entry name" value="TIMM29"/>
</dbReference>
<dbReference type="EMBL" id="DS235849">
    <property type="protein sequence ID" value="EEB18635.1"/>
    <property type="molecule type" value="Genomic_DNA"/>
</dbReference>
<reference evidence="1" key="2">
    <citation type="submission" date="2007-04" db="EMBL/GenBank/DDBJ databases">
        <title>The genome of the human body louse.</title>
        <authorList>
            <consortium name="The Human Body Louse Genome Consortium"/>
            <person name="Kirkness E."/>
            <person name="Walenz B."/>
            <person name="Hass B."/>
            <person name="Bruggner R."/>
            <person name="Strausberg R."/>
        </authorList>
    </citation>
    <scope>NUCLEOTIDE SEQUENCE</scope>
    <source>
        <strain evidence="1">USDA</strain>
    </source>
</reference>
<keyword evidence="3" id="KW-1185">Reference proteome</keyword>
<dbReference type="OrthoDB" id="5970620at2759"/>
<dbReference type="VEuPathDB" id="VectorBase:PHUM523600"/>
<dbReference type="PANTHER" id="PTHR21435:SF1">
    <property type="entry name" value="MITOCHONDRIAL IMPORT INNER MEMBRANE TRANSLOCASE SUBUNIT TIM29"/>
    <property type="match status" value="1"/>
</dbReference>
<dbReference type="PANTHER" id="PTHR21435">
    <property type="entry name" value="MITOCHONDRIAL IMPORT INNER MEMBRANE TRANSLOCASE SUBUNIT TIM29"/>
    <property type="match status" value="1"/>
</dbReference>
<accession>E0VZ29</accession>
<evidence type="ECO:0000313" key="1">
    <source>
        <dbReference type="EMBL" id="EEB18635.1"/>
    </source>
</evidence>
<proteinExistence type="predicted"/>
<reference evidence="1" key="1">
    <citation type="submission" date="2007-04" db="EMBL/GenBank/DDBJ databases">
        <title>Annotation of Pediculus humanus corporis strain USDA.</title>
        <authorList>
            <person name="Kirkness E."/>
            <person name="Hannick L."/>
            <person name="Hass B."/>
            <person name="Bruggner R."/>
            <person name="Lawson D."/>
            <person name="Bidwell S."/>
            <person name="Joardar V."/>
            <person name="Caler E."/>
            <person name="Walenz B."/>
            <person name="Inman J."/>
            <person name="Schobel S."/>
            <person name="Galinsky K."/>
            <person name="Amedeo P."/>
            <person name="Strausberg R."/>
        </authorList>
    </citation>
    <scope>NUCLEOTIDE SEQUENCE</scope>
    <source>
        <strain evidence="1">USDA</strain>
    </source>
</reference>
<dbReference type="InParanoid" id="E0VZ29"/>
<dbReference type="RefSeq" id="XP_002431373.1">
    <property type="nucleotide sequence ID" value="XM_002431328.1"/>
</dbReference>
<dbReference type="KEGG" id="phu:Phum_PHUM523600"/>
<dbReference type="OMA" id="WRLKWKM"/>
<evidence type="ECO:0000313" key="2">
    <source>
        <dbReference type="EnsemblMetazoa" id="PHUM523600-PA"/>
    </source>
</evidence>
<organism>
    <name type="scientific">Pediculus humanus subsp. corporis</name>
    <name type="common">Body louse</name>
    <dbReference type="NCBI Taxonomy" id="121224"/>
    <lineage>
        <taxon>Eukaryota</taxon>
        <taxon>Metazoa</taxon>
        <taxon>Ecdysozoa</taxon>
        <taxon>Arthropoda</taxon>
        <taxon>Hexapoda</taxon>
        <taxon>Insecta</taxon>
        <taxon>Pterygota</taxon>
        <taxon>Neoptera</taxon>
        <taxon>Paraneoptera</taxon>
        <taxon>Psocodea</taxon>
        <taxon>Troctomorpha</taxon>
        <taxon>Phthiraptera</taxon>
        <taxon>Anoplura</taxon>
        <taxon>Pediculidae</taxon>
        <taxon>Pediculus</taxon>
    </lineage>
</organism>
<dbReference type="AlphaFoldDB" id="E0VZ29"/>